<dbReference type="GO" id="GO:0008270">
    <property type="term" value="F:zinc ion binding"/>
    <property type="evidence" value="ECO:0007669"/>
    <property type="project" value="UniProtKB-UniRule"/>
</dbReference>
<keyword evidence="3 13" id="KW-0479">Metal-binding</keyword>
<dbReference type="FunFam" id="1.20.930.10:FF:000007">
    <property type="entry name" value="Transcription elongation factor S-II"/>
    <property type="match status" value="1"/>
</dbReference>
<dbReference type="Pfam" id="PF01096">
    <property type="entry name" value="Zn_ribbon_TFIIS"/>
    <property type="match status" value="1"/>
</dbReference>
<keyword evidence="5 13" id="KW-0862">Zinc</keyword>
<dbReference type="Gene3D" id="1.20.930.10">
    <property type="entry name" value="Conserved domain common to transcription factors TFIIS, elongin A, CRSP70"/>
    <property type="match status" value="1"/>
</dbReference>
<dbReference type="SMART" id="SM00510">
    <property type="entry name" value="TFS2M"/>
    <property type="match status" value="1"/>
</dbReference>
<evidence type="ECO:0000256" key="11">
    <source>
        <dbReference type="PROSITE-ProRule" id="PRU00472"/>
    </source>
</evidence>
<dbReference type="RefSeq" id="XP_033688174.1">
    <property type="nucleotide sequence ID" value="XM_033828097.1"/>
</dbReference>
<dbReference type="NCBIfam" id="TIGR01385">
    <property type="entry name" value="TFSII"/>
    <property type="match status" value="1"/>
</dbReference>
<dbReference type="CDD" id="cd13749">
    <property type="entry name" value="Zn-ribbon_TFIIS"/>
    <property type="match status" value="1"/>
</dbReference>
<dbReference type="SUPFAM" id="SSF57783">
    <property type="entry name" value="Zinc beta-ribbon"/>
    <property type="match status" value="1"/>
</dbReference>
<keyword evidence="18" id="KW-0251">Elongation factor</keyword>
<keyword evidence="8 13" id="KW-0804">Transcription</keyword>
<dbReference type="SUPFAM" id="SSF46942">
    <property type="entry name" value="Elongation factor TFIIS domain 2"/>
    <property type="match status" value="1"/>
</dbReference>
<dbReference type="GO" id="GO:0000977">
    <property type="term" value="F:RNA polymerase II transcription regulatory region sequence-specific DNA binding"/>
    <property type="evidence" value="ECO:0007669"/>
    <property type="project" value="TreeGrafter"/>
</dbReference>
<feature type="compositionally biased region" description="Basic and acidic residues" evidence="14">
    <location>
        <begin position="183"/>
        <end position="193"/>
    </location>
</feature>
<evidence type="ECO:0000256" key="13">
    <source>
        <dbReference type="RuleBase" id="RU368078"/>
    </source>
</evidence>
<dbReference type="GO" id="GO:0031440">
    <property type="term" value="P:regulation of mRNA 3'-end processing"/>
    <property type="evidence" value="ECO:0007669"/>
    <property type="project" value="TreeGrafter"/>
</dbReference>
<dbReference type="GeneID" id="54581427"/>
<feature type="domain" description="TFIIS central" evidence="17">
    <location>
        <begin position="205"/>
        <end position="320"/>
    </location>
</feature>
<keyword evidence="4 11" id="KW-0863">Zinc-finger</keyword>
<dbReference type="InterPro" id="IPR006289">
    <property type="entry name" value="TFSII"/>
</dbReference>
<evidence type="ECO:0000256" key="1">
    <source>
        <dbReference type="ARBA" id="ARBA00004123"/>
    </source>
</evidence>
<keyword evidence="7 13" id="KW-0238">DNA-binding</keyword>
<dbReference type="PROSITE" id="PS51319">
    <property type="entry name" value="TFIIS_N"/>
    <property type="match status" value="1"/>
</dbReference>
<dbReference type="FunFam" id="2.20.25.10:FF:000001">
    <property type="entry name" value="Probable Transcription elongation factor S-II"/>
    <property type="match status" value="1"/>
</dbReference>
<dbReference type="GO" id="GO:0005634">
    <property type="term" value="C:nucleus"/>
    <property type="evidence" value="ECO:0007669"/>
    <property type="project" value="UniProtKB-SubCell"/>
</dbReference>
<keyword evidence="9 12" id="KW-0539">Nucleus</keyword>
<feature type="domain" description="TFIIS-type" evidence="15">
    <location>
        <begin position="323"/>
        <end position="363"/>
    </location>
</feature>
<dbReference type="InterPro" id="IPR036575">
    <property type="entry name" value="TFIIS_cen_dom_sf"/>
</dbReference>
<dbReference type="InterPro" id="IPR001222">
    <property type="entry name" value="Znf_TFIIS"/>
</dbReference>
<comment type="similarity">
    <text evidence="2 13">Belongs to the TFS-II family.</text>
</comment>
<dbReference type="Pfam" id="PF08711">
    <property type="entry name" value="Med26"/>
    <property type="match status" value="1"/>
</dbReference>
<keyword evidence="6 13" id="KW-0805">Transcription regulation</keyword>
<evidence type="ECO:0000256" key="6">
    <source>
        <dbReference type="ARBA" id="ARBA00023015"/>
    </source>
</evidence>
<evidence type="ECO:0000256" key="12">
    <source>
        <dbReference type="PROSITE-ProRule" id="PRU00649"/>
    </source>
</evidence>
<dbReference type="PIRSF" id="PIRSF006704">
    <property type="entry name" value="TF_IIS"/>
    <property type="match status" value="1"/>
</dbReference>
<dbReference type="Gene3D" id="2.20.25.10">
    <property type="match status" value="1"/>
</dbReference>
<dbReference type="PANTHER" id="PTHR11477">
    <property type="entry name" value="TRANSCRIPTION FACTOR S-II ZINC FINGER DOMAIN-CONTAINING PROTEIN"/>
    <property type="match status" value="1"/>
</dbReference>
<sequence length="365" mass="40709">MPSMRADNSKRQHAFIQTVIASQRRSLAPLRSSRLYISVAALESSNKSKLCASSPPIDNRTRHSTTMDVKEVELRGKAINKAISEKEPSSSLLKLLSDLDNGLKPTEDLLRQTRIGVTINKLRTHNDPAVASLANKMVSKWREEVNKQKKGAARPKAPMANGTASPAPASGTQSPMPNKKKHNVDPEKRSHKTDNVKYQVTGVDARDACVRLMYDGLAFMSEDLPEDILPVAKAVEAAAFKKAGSATNDGYKQKMRSLFQNLKNKSNPSLRKRVRSGEVTPERFVTMSHDEMKSAERRAEDEKLEKENMNQAMVAQVEKSISKEFQCGKCKQKMVSYSQAQTRSADEPMTTFCECMNCGNRWKFS</sequence>
<evidence type="ECO:0000313" key="18">
    <source>
        <dbReference type="EMBL" id="KAF2253170.1"/>
    </source>
</evidence>
<comment type="subcellular location">
    <subcellularLocation>
        <location evidence="1 12 13">Nucleus</location>
    </subcellularLocation>
</comment>
<dbReference type="Pfam" id="PF07500">
    <property type="entry name" value="TFIIS_M"/>
    <property type="match status" value="1"/>
</dbReference>
<evidence type="ECO:0000256" key="14">
    <source>
        <dbReference type="SAM" id="MobiDB-lite"/>
    </source>
</evidence>
<dbReference type="GO" id="GO:0031564">
    <property type="term" value="P:transcription antitermination"/>
    <property type="evidence" value="ECO:0007669"/>
    <property type="project" value="TreeGrafter"/>
</dbReference>
<proteinExistence type="inferred from homology"/>
<dbReference type="EMBL" id="ML987191">
    <property type="protein sequence ID" value="KAF2253170.1"/>
    <property type="molecule type" value="Genomic_DNA"/>
</dbReference>
<accession>A0A6A6IU98</accession>
<keyword evidence="18" id="KW-0648">Protein biosynthesis</keyword>
<evidence type="ECO:0000256" key="3">
    <source>
        <dbReference type="ARBA" id="ARBA00022723"/>
    </source>
</evidence>
<organism evidence="18 19">
    <name type="scientific">Trematosphaeria pertusa</name>
    <dbReference type="NCBI Taxonomy" id="390896"/>
    <lineage>
        <taxon>Eukaryota</taxon>
        <taxon>Fungi</taxon>
        <taxon>Dikarya</taxon>
        <taxon>Ascomycota</taxon>
        <taxon>Pezizomycotina</taxon>
        <taxon>Dothideomycetes</taxon>
        <taxon>Pleosporomycetidae</taxon>
        <taxon>Pleosporales</taxon>
        <taxon>Massarineae</taxon>
        <taxon>Trematosphaeriaceae</taxon>
        <taxon>Trematosphaeria</taxon>
    </lineage>
</organism>
<evidence type="ECO:0000259" key="17">
    <source>
        <dbReference type="PROSITE" id="PS51321"/>
    </source>
</evidence>
<dbReference type="GO" id="GO:0003746">
    <property type="term" value="F:translation elongation factor activity"/>
    <property type="evidence" value="ECO:0007669"/>
    <property type="project" value="UniProtKB-KW"/>
</dbReference>
<protein>
    <recommendedName>
        <fullName evidence="13">Transcription elongation factor</fullName>
    </recommendedName>
</protein>
<dbReference type="PROSITE" id="PS00466">
    <property type="entry name" value="ZF_TFIIS_1"/>
    <property type="match status" value="1"/>
</dbReference>
<dbReference type="InterPro" id="IPR035100">
    <property type="entry name" value="TF_IIS-typ"/>
</dbReference>
<dbReference type="GO" id="GO:0006362">
    <property type="term" value="P:transcription elongation by RNA polymerase I"/>
    <property type="evidence" value="ECO:0007669"/>
    <property type="project" value="TreeGrafter"/>
</dbReference>
<evidence type="ECO:0000256" key="10">
    <source>
        <dbReference type="ARBA" id="ARBA00025408"/>
    </source>
</evidence>
<evidence type="ECO:0000256" key="2">
    <source>
        <dbReference type="ARBA" id="ARBA00009647"/>
    </source>
</evidence>
<evidence type="ECO:0000259" key="15">
    <source>
        <dbReference type="PROSITE" id="PS51133"/>
    </source>
</evidence>
<dbReference type="OrthoDB" id="44867at2759"/>
<gene>
    <name evidence="18" type="ORF">BU26DRAFT_515546</name>
</gene>
<evidence type="ECO:0000256" key="4">
    <source>
        <dbReference type="ARBA" id="ARBA00022771"/>
    </source>
</evidence>
<dbReference type="FunFam" id="1.10.472.30:FF:000003">
    <property type="entry name" value="Transcription elongation factor S-II"/>
    <property type="match status" value="1"/>
</dbReference>
<name>A0A6A6IU98_9PLEO</name>
<evidence type="ECO:0000256" key="5">
    <source>
        <dbReference type="ARBA" id="ARBA00022833"/>
    </source>
</evidence>
<dbReference type="InterPro" id="IPR003617">
    <property type="entry name" value="TFIIS/CRSP70_N_sub"/>
</dbReference>
<reference evidence="18" key="1">
    <citation type="journal article" date="2020" name="Stud. Mycol.">
        <title>101 Dothideomycetes genomes: a test case for predicting lifestyles and emergence of pathogens.</title>
        <authorList>
            <person name="Haridas S."/>
            <person name="Albert R."/>
            <person name="Binder M."/>
            <person name="Bloem J."/>
            <person name="Labutti K."/>
            <person name="Salamov A."/>
            <person name="Andreopoulos B."/>
            <person name="Baker S."/>
            <person name="Barry K."/>
            <person name="Bills G."/>
            <person name="Bluhm B."/>
            <person name="Cannon C."/>
            <person name="Castanera R."/>
            <person name="Culley D."/>
            <person name="Daum C."/>
            <person name="Ezra D."/>
            <person name="Gonzalez J."/>
            <person name="Henrissat B."/>
            <person name="Kuo A."/>
            <person name="Liang C."/>
            <person name="Lipzen A."/>
            <person name="Lutzoni F."/>
            <person name="Magnuson J."/>
            <person name="Mondo S."/>
            <person name="Nolan M."/>
            <person name="Ohm R."/>
            <person name="Pangilinan J."/>
            <person name="Park H.-J."/>
            <person name="Ramirez L."/>
            <person name="Alfaro M."/>
            <person name="Sun H."/>
            <person name="Tritt A."/>
            <person name="Yoshinaga Y."/>
            <person name="Zwiers L.-H."/>
            <person name="Turgeon B."/>
            <person name="Goodwin S."/>
            <person name="Spatafora J."/>
            <person name="Crous P."/>
            <person name="Grigoriev I."/>
        </authorList>
    </citation>
    <scope>NUCLEOTIDE SEQUENCE</scope>
    <source>
        <strain evidence="18">CBS 122368</strain>
    </source>
</reference>
<dbReference type="InterPro" id="IPR035441">
    <property type="entry name" value="TFIIS/LEDGF_dom_sf"/>
</dbReference>
<evidence type="ECO:0000259" key="16">
    <source>
        <dbReference type="PROSITE" id="PS51319"/>
    </source>
</evidence>
<dbReference type="SMART" id="SM00509">
    <property type="entry name" value="TFS2N"/>
    <property type="match status" value="1"/>
</dbReference>
<feature type="region of interest" description="Disordered" evidence="14">
    <location>
        <begin position="145"/>
        <end position="193"/>
    </location>
</feature>
<keyword evidence="19" id="KW-1185">Reference proteome</keyword>
<dbReference type="Gene3D" id="1.10.472.30">
    <property type="entry name" value="Transcription elongation factor S-II, central domain"/>
    <property type="match status" value="1"/>
</dbReference>
<evidence type="ECO:0000256" key="9">
    <source>
        <dbReference type="ARBA" id="ARBA00023242"/>
    </source>
</evidence>
<dbReference type="SMART" id="SM00440">
    <property type="entry name" value="ZnF_C2C2"/>
    <property type="match status" value="1"/>
</dbReference>
<feature type="domain" description="TFIIS N-terminal" evidence="16">
    <location>
        <begin position="70"/>
        <end position="148"/>
    </location>
</feature>
<evidence type="ECO:0000313" key="19">
    <source>
        <dbReference type="Proteomes" id="UP000800094"/>
    </source>
</evidence>
<dbReference type="PROSITE" id="PS51133">
    <property type="entry name" value="ZF_TFIIS_2"/>
    <property type="match status" value="1"/>
</dbReference>
<evidence type="ECO:0000256" key="7">
    <source>
        <dbReference type="ARBA" id="ARBA00023125"/>
    </source>
</evidence>
<dbReference type="AlphaFoldDB" id="A0A6A6IU98"/>
<dbReference type="InterPro" id="IPR003618">
    <property type="entry name" value="TFIIS_cen_dom"/>
</dbReference>
<comment type="function">
    <text evidence="10">Necessary for efficient RNA polymerase II transcription elongation past template-encoded arresting sites. The arresting sites in DNA have the property of trapping a certain fraction of elongating RNA polymerases that pass through, resulting in locked ternary complexes. Cleavage of the nascent transcript by S-II allows the resumption of elongation from the new 3'-terminus.</text>
</comment>
<evidence type="ECO:0000256" key="8">
    <source>
        <dbReference type="ARBA" id="ARBA00023163"/>
    </source>
</evidence>
<dbReference type="GO" id="GO:0001139">
    <property type="term" value="F:RNA polymerase II complex recruiting activity"/>
    <property type="evidence" value="ECO:0007669"/>
    <property type="project" value="TreeGrafter"/>
</dbReference>
<dbReference type="Proteomes" id="UP000800094">
    <property type="component" value="Unassembled WGS sequence"/>
</dbReference>
<dbReference type="PROSITE" id="PS51321">
    <property type="entry name" value="TFIIS_CENTRAL"/>
    <property type="match status" value="1"/>
</dbReference>
<dbReference type="InterPro" id="IPR017923">
    <property type="entry name" value="TFIIS_N"/>
</dbReference>
<dbReference type="PANTHER" id="PTHR11477:SF0">
    <property type="entry name" value="IP08861P-RELATED"/>
    <property type="match status" value="1"/>
</dbReference>
<dbReference type="GO" id="GO:0006368">
    <property type="term" value="P:transcription elongation by RNA polymerase II"/>
    <property type="evidence" value="ECO:0007669"/>
    <property type="project" value="InterPro"/>
</dbReference>
<dbReference type="SUPFAM" id="SSF47676">
    <property type="entry name" value="Conserved domain common to transcription factors TFIIS, elongin A, CRSP70"/>
    <property type="match status" value="1"/>
</dbReference>